<dbReference type="OrthoDB" id="1704073at2759"/>
<dbReference type="EMBL" id="JADFTS010000006">
    <property type="protein sequence ID" value="KAF9603608.1"/>
    <property type="molecule type" value="Genomic_DNA"/>
</dbReference>
<keyword evidence="3" id="KW-1185">Reference proteome</keyword>
<protein>
    <recommendedName>
        <fullName evidence="1">MIF4G domain-containing protein</fullName>
    </recommendedName>
</protein>
<accession>A0A835LPU4</accession>
<dbReference type="GO" id="GO:0005737">
    <property type="term" value="C:cytoplasm"/>
    <property type="evidence" value="ECO:0007669"/>
    <property type="project" value="TreeGrafter"/>
</dbReference>
<dbReference type="SUPFAM" id="SSF48371">
    <property type="entry name" value="ARM repeat"/>
    <property type="match status" value="1"/>
</dbReference>
<sequence length="149" mass="16873">MVYSSLSMERSQGHGVPIIAVSDPPFSIYSPGGNIICIYIRKLLFTDLDKSSIEHILRQLRKLPWNECEPYLIKCFMKVHKEKYSQVHVIASLTAGLSRYHDEFAVAIVDKENRKLFLGHNFLPSVLLGDSWAHRMAAEVETSSVGQPI</sequence>
<dbReference type="Pfam" id="PF02854">
    <property type="entry name" value="MIF4G"/>
    <property type="match status" value="1"/>
</dbReference>
<evidence type="ECO:0000313" key="2">
    <source>
        <dbReference type="EMBL" id="KAF9603608.1"/>
    </source>
</evidence>
<dbReference type="InterPro" id="IPR003890">
    <property type="entry name" value="MIF4G-like_typ-3"/>
</dbReference>
<comment type="caution">
    <text evidence="2">The sequence shown here is derived from an EMBL/GenBank/DDBJ whole genome shotgun (WGS) entry which is preliminary data.</text>
</comment>
<proteinExistence type="predicted"/>
<reference evidence="2 3" key="1">
    <citation type="submission" date="2020-10" db="EMBL/GenBank/DDBJ databases">
        <title>The Coptis chinensis genome and diversification of protoberbering-type alkaloids.</title>
        <authorList>
            <person name="Wang B."/>
            <person name="Shu S."/>
            <person name="Song C."/>
            <person name="Liu Y."/>
        </authorList>
    </citation>
    <scope>NUCLEOTIDE SEQUENCE [LARGE SCALE GENOMIC DNA]</scope>
    <source>
        <strain evidence="2">HL-2020</strain>
        <tissue evidence="2">Leaf</tissue>
    </source>
</reference>
<dbReference type="Gene3D" id="1.25.40.180">
    <property type="match status" value="1"/>
</dbReference>
<dbReference type="InterPro" id="IPR039762">
    <property type="entry name" value="Nmd2/UPF2"/>
</dbReference>
<dbReference type="Proteomes" id="UP000631114">
    <property type="component" value="Unassembled WGS sequence"/>
</dbReference>
<feature type="domain" description="MIF4G" evidence="1">
    <location>
        <begin position="40"/>
        <end position="111"/>
    </location>
</feature>
<name>A0A835LPU4_9MAGN</name>
<evidence type="ECO:0000313" key="3">
    <source>
        <dbReference type="Proteomes" id="UP000631114"/>
    </source>
</evidence>
<gene>
    <name evidence="2" type="ORF">IFM89_037107</name>
</gene>
<dbReference type="GO" id="GO:0003723">
    <property type="term" value="F:RNA binding"/>
    <property type="evidence" value="ECO:0007669"/>
    <property type="project" value="InterPro"/>
</dbReference>
<organism evidence="2 3">
    <name type="scientific">Coptis chinensis</name>
    <dbReference type="NCBI Taxonomy" id="261450"/>
    <lineage>
        <taxon>Eukaryota</taxon>
        <taxon>Viridiplantae</taxon>
        <taxon>Streptophyta</taxon>
        <taxon>Embryophyta</taxon>
        <taxon>Tracheophyta</taxon>
        <taxon>Spermatophyta</taxon>
        <taxon>Magnoliopsida</taxon>
        <taxon>Ranunculales</taxon>
        <taxon>Ranunculaceae</taxon>
        <taxon>Coptidoideae</taxon>
        <taxon>Coptis</taxon>
    </lineage>
</organism>
<dbReference type="GO" id="GO:0000184">
    <property type="term" value="P:nuclear-transcribed mRNA catabolic process, nonsense-mediated decay"/>
    <property type="evidence" value="ECO:0007669"/>
    <property type="project" value="InterPro"/>
</dbReference>
<dbReference type="GO" id="GO:0035145">
    <property type="term" value="C:exon-exon junction complex"/>
    <property type="evidence" value="ECO:0007669"/>
    <property type="project" value="TreeGrafter"/>
</dbReference>
<evidence type="ECO:0000259" key="1">
    <source>
        <dbReference type="Pfam" id="PF02854"/>
    </source>
</evidence>
<dbReference type="PANTHER" id="PTHR12839:SF7">
    <property type="entry name" value="REGULATOR OF NONSENSE TRANSCRIPTS 2"/>
    <property type="match status" value="1"/>
</dbReference>
<dbReference type="InterPro" id="IPR016024">
    <property type="entry name" value="ARM-type_fold"/>
</dbReference>
<dbReference type="PANTHER" id="PTHR12839">
    <property type="entry name" value="NONSENSE-MEDIATED MRNA DECAY PROTEIN 2 UP-FRAMESHIFT SUPPRESSOR 2"/>
    <property type="match status" value="1"/>
</dbReference>
<dbReference type="AlphaFoldDB" id="A0A835LPU4"/>